<dbReference type="InterPro" id="IPR022601">
    <property type="entry name" value="DUF3160"/>
</dbReference>
<dbReference type="Pfam" id="PF11369">
    <property type="entry name" value="DUF3160"/>
    <property type="match status" value="1"/>
</dbReference>
<dbReference type="SMART" id="SM01325">
    <property type="entry name" value="DUF3160"/>
    <property type="match status" value="1"/>
</dbReference>
<organism evidence="1 2">
    <name type="scientific">Anaerobaca lacustris</name>
    <dbReference type="NCBI Taxonomy" id="3044600"/>
    <lineage>
        <taxon>Bacteria</taxon>
        <taxon>Pseudomonadati</taxon>
        <taxon>Planctomycetota</taxon>
        <taxon>Phycisphaerae</taxon>
        <taxon>Sedimentisphaerales</taxon>
        <taxon>Anaerobacaceae</taxon>
        <taxon>Anaerobaca</taxon>
    </lineage>
</organism>
<dbReference type="Proteomes" id="UP001431776">
    <property type="component" value="Unassembled WGS sequence"/>
</dbReference>
<reference evidence="1" key="1">
    <citation type="submission" date="2023-05" db="EMBL/GenBank/DDBJ databases">
        <title>Anaerotaeda fermentans gen. nov., sp. nov., a novel anaerobic planctomycete of the new family within the order Sedimentisphaerales isolated from Taman Peninsula, Russia.</title>
        <authorList>
            <person name="Khomyakova M.A."/>
            <person name="Merkel A.Y."/>
            <person name="Slobodkin A.I."/>
        </authorList>
    </citation>
    <scope>NUCLEOTIDE SEQUENCE</scope>
    <source>
        <strain evidence="1">M17dextr</strain>
    </source>
</reference>
<comment type="caution">
    <text evidence="1">The sequence shown here is derived from an EMBL/GenBank/DDBJ whole genome shotgun (WGS) entry which is preliminary data.</text>
</comment>
<dbReference type="AlphaFoldDB" id="A0AAW6TWA1"/>
<gene>
    <name evidence="1" type="ORF">QJ522_05775</name>
</gene>
<protein>
    <submittedName>
        <fullName evidence="1">DUF3160 domain-containing protein</fullName>
    </submittedName>
</protein>
<accession>A0AAW6TWA1</accession>
<proteinExistence type="predicted"/>
<name>A0AAW6TWA1_9BACT</name>
<keyword evidence="2" id="KW-1185">Reference proteome</keyword>
<evidence type="ECO:0000313" key="1">
    <source>
        <dbReference type="EMBL" id="MDI6448544.1"/>
    </source>
</evidence>
<sequence>MTRREISMTGGANSAWKKQWGKGHRVAASLWRRCVLVVCLMGTWAAAGDSGFGRYYEPYEVEIEPNAPGYTLPLDVGRIVNFDDMMRLANVTAMSDLIGRNGFAVTPAETTTWWSESYDDIVDAYRHINSANVPLFVTTDTVLHLYHIQFGETLKNAEESQFIPDIEAMTEAMLATMEGLYGQFEGELQEAARRNIAFLSVAKKLLTPEAAVAEMVAGAVAGELARIDAHQGFAASDIFIYEEDYSQYVPRGHYTRSEALERYFKAMMWYGRMSFLLKGSEPWGPRSEALISPTDARIQTLQAVLLVRALSSEVDERTALEVWDRIYTVTAFYVGTADDLTPYDYMGALEVVVGADWMQRLADLTDEATYLELKTQLALLPSPRIFGGTGNIIVDGPITDEMLNEVLDKTKGMRLMGQRFIPDSYMFQNLVYPSVGQHAGDPDQWPFTKSVDGVRGYPRGLDVMALLGSRQALHILIDEGDTDYVNYWRRFGQLKDEFDALSAADWNANLYWSWLYSLRALLEDLPEGYPNFMRTDAWRRRSLSAALASWTELRHDTILYAKQSYTVGRSAQPKTPPPGYVEPVPEFYARLLTLARMTRAGLSDMQVLSEPAVARLTGLENLLERLMAIASKQLLNQPLSEDDASYIRTLAALLETLVTGVENTGLKTTLVADVHTEGFEAMVLEEGVGKVDIIIVACPAADGSVFLAAGPVLSYYEFKHPMDDRLTDEAWRDLLDSPERPDRPAWYQRLLRSTEEPAVPIGGGR</sequence>
<dbReference type="RefSeq" id="WP_349243955.1">
    <property type="nucleotide sequence ID" value="NZ_JASCXX010000005.1"/>
</dbReference>
<dbReference type="EMBL" id="JASCXX010000005">
    <property type="protein sequence ID" value="MDI6448544.1"/>
    <property type="molecule type" value="Genomic_DNA"/>
</dbReference>
<evidence type="ECO:0000313" key="2">
    <source>
        <dbReference type="Proteomes" id="UP001431776"/>
    </source>
</evidence>